<dbReference type="RefSeq" id="WP_069319548.1">
    <property type="nucleotide sequence ID" value="NZ_MDDS01000012.1"/>
</dbReference>
<feature type="domain" description="Microcin J25-processing protein McjB C-terminal" evidence="1">
    <location>
        <begin position="104"/>
        <end position="212"/>
    </location>
</feature>
<gene>
    <name evidence="2" type="ORF">BFL28_13540</name>
</gene>
<protein>
    <recommendedName>
        <fullName evidence="1">Microcin J25-processing protein McjB C-terminal domain-containing protein</fullName>
    </recommendedName>
</protein>
<dbReference type="AlphaFoldDB" id="A0A1E3LYH7"/>
<proteinExistence type="predicted"/>
<dbReference type="InterPro" id="IPR053521">
    <property type="entry name" value="McjB-like"/>
</dbReference>
<dbReference type="EMBL" id="MDDS01000012">
    <property type="protein sequence ID" value="ODP38808.1"/>
    <property type="molecule type" value="Genomic_DNA"/>
</dbReference>
<keyword evidence="3" id="KW-1185">Reference proteome</keyword>
<reference evidence="2 3" key="1">
    <citation type="submission" date="2016-08" db="EMBL/GenBank/DDBJ databases">
        <title>Draft genome of the agarase producing Sphingomonas sp. MCT13.</title>
        <authorList>
            <person name="D'Andrea M.M."/>
            <person name="Rossolini G.M."/>
            <person name="Thaller M.C."/>
        </authorList>
    </citation>
    <scope>NUCLEOTIDE SEQUENCE [LARGE SCALE GENOMIC DNA]</scope>
    <source>
        <strain evidence="2 3">MCT13</strain>
    </source>
</reference>
<sequence>MHLTSPDGVHFCLLGERSIFLDVERDRYFAASPETTQALVRAINGTSLLGSDEARLQPLLNQGLLCLSQDPSRPLGETIAAKATRDLSKKGVPSLDLICLATMLQLRAQHQLRRGGLATIIAARMHTCPGTRSRAIEDVAAAHRAADLIISPHQRCLMKSVGLFDLLIRSGHRPTFIMGVRDYPFTAHAWVQLGDMVIGDKQERVAHYRPILAV</sequence>
<evidence type="ECO:0000313" key="3">
    <source>
        <dbReference type="Proteomes" id="UP000094487"/>
    </source>
</evidence>
<evidence type="ECO:0000259" key="1">
    <source>
        <dbReference type="Pfam" id="PF13471"/>
    </source>
</evidence>
<dbReference type="NCBIfam" id="NF033537">
    <property type="entry name" value="lasso_biosyn_B2"/>
    <property type="match status" value="1"/>
</dbReference>
<organism evidence="2 3">
    <name type="scientific">Sphingomonas turrisvirgatae</name>
    <dbReference type="NCBI Taxonomy" id="1888892"/>
    <lineage>
        <taxon>Bacteria</taxon>
        <taxon>Pseudomonadati</taxon>
        <taxon>Pseudomonadota</taxon>
        <taxon>Alphaproteobacteria</taxon>
        <taxon>Sphingomonadales</taxon>
        <taxon>Sphingomonadaceae</taxon>
        <taxon>Sphingomonas</taxon>
    </lineage>
</organism>
<dbReference type="Pfam" id="PF13471">
    <property type="entry name" value="Transglut_core3"/>
    <property type="match status" value="1"/>
</dbReference>
<name>A0A1E3LYH7_9SPHN</name>
<comment type="caution">
    <text evidence="2">The sequence shown here is derived from an EMBL/GenBank/DDBJ whole genome shotgun (WGS) entry which is preliminary data.</text>
</comment>
<dbReference type="STRING" id="1888892.BFL28_13540"/>
<dbReference type="Proteomes" id="UP000094487">
    <property type="component" value="Unassembled WGS sequence"/>
</dbReference>
<dbReference type="OrthoDB" id="119963at2"/>
<accession>A0A1E3LYH7</accession>
<evidence type="ECO:0000313" key="2">
    <source>
        <dbReference type="EMBL" id="ODP38808.1"/>
    </source>
</evidence>
<dbReference type="InterPro" id="IPR032708">
    <property type="entry name" value="McjB_C"/>
</dbReference>